<protein>
    <submittedName>
        <fullName evidence="2">Uncharacterized protein</fullName>
    </submittedName>
</protein>
<reference evidence="2" key="1">
    <citation type="submission" date="2019-10" db="EMBL/GenBank/DDBJ databases">
        <title>Conservation and host-specific expression of non-tandemly repeated heterogenous ribosome RNA gene in arbuscular mycorrhizal fungi.</title>
        <authorList>
            <person name="Maeda T."/>
            <person name="Kobayashi Y."/>
            <person name="Nakagawa T."/>
            <person name="Ezawa T."/>
            <person name="Yamaguchi K."/>
            <person name="Bino T."/>
            <person name="Nishimoto Y."/>
            <person name="Shigenobu S."/>
            <person name="Kawaguchi M."/>
        </authorList>
    </citation>
    <scope>NUCLEOTIDE SEQUENCE</scope>
    <source>
        <strain evidence="2">HR1</strain>
    </source>
</reference>
<sequence>MDFSAGSSSSSISKFLYSQPYDNQSKVHESSQKDLGNNVISFPVISNNLDTFPDNEIIVLSSSDSEVELELNSTNNKPIAFNKDKGKEREHSTDPKFGTISSAVNLNTVRLNESNLFGISNYSLAYDKGKKKEREEDSLNTTISSAGLNITQIDDSDDELVDMEIDYDIPQSVTTVSNQLKPWTIDTGLGPAVNNSPKGQQTSCVEKVIKFFKLYNYTFDIFDIVIDLSNKYQEIFQGDSAYLQPYHNNPCVLLELLSNLLSKRLNSADVHGTDFINLESLATEYYEKLKRAEIERQGLYRTTFHSNNFHSTAKSLNGEKMLVVNSQIGSNLPVIKCEKTKNKKIKKSKPPNGPKVDLEKILSSAVQLPENKIETKPPPLSIAEHLNKFVFNQGGFINSITQSTNNLSLNGNSNFSISPQQTFNSPIFPTFNNNFSDNQTVQAVASTSSNIGKHTVEVVEPNSQPTTTTSHKIDPNPPSNHEIEITEYNIRRHVPHEEWPIPDLSFEADKEYKRMMADAIQKLAITNLAMKHNPESGPGELDSIVNKFKIKKIAKDSGSALTYNETLINIFNHGGMDMVMERLEGNISSHLKVKPKENRKQRKKRRLMQKQSKGECCGKKNGNY</sequence>
<accession>A0A8H3QZE9</accession>
<name>A0A8H3QZE9_9GLOM</name>
<feature type="compositionally biased region" description="Polar residues" evidence="1">
    <location>
        <begin position="461"/>
        <end position="470"/>
    </location>
</feature>
<dbReference type="EMBL" id="BLAL01000261">
    <property type="protein sequence ID" value="GES97701.1"/>
    <property type="molecule type" value="Genomic_DNA"/>
</dbReference>
<evidence type="ECO:0000313" key="2">
    <source>
        <dbReference type="EMBL" id="GES97701.1"/>
    </source>
</evidence>
<feature type="region of interest" description="Disordered" evidence="1">
    <location>
        <begin position="460"/>
        <end position="480"/>
    </location>
</feature>
<proteinExistence type="predicted"/>
<comment type="caution">
    <text evidence="2">The sequence shown here is derived from an EMBL/GenBank/DDBJ whole genome shotgun (WGS) entry which is preliminary data.</text>
</comment>
<evidence type="ECO:0000256" key="1">
    <source>
        <dbReference type="SAM" id="MobiDB-lite"/>
    </source>
</evidence>
<evidence type="ECO:0000313" key="3">
    <source>
        <dbReference type="Proteomes" id="UP000615446"/>
    </source>
</evidence>
<feature type="region of interest" description="Disordered" evidence="1">
    <location>
        <begin position="595"/>
        <end position="624"/>
    </location>
</feature>
<dbReference type="Proteomes" id="UP000615446">
    <property type="component" value="Unassembled WGS sequence"/>
</dbReference>
<feature type="compositionally biased region" description="Basic residues" evidence="1">
    <location>
        <begin position="595"/>
        <end position="608"/>
    </location>
</feature>
<organism evidence="2 3">
    <name type="scientific">Rhizophagus clarus</name>
    <dbReference type="NCBI Taxonomy" id="94130"/>
    <lineage>
        <taxon>Eukaryota</taxon>
        <taxon>Fungi</taxon>
        <taxon>Fungi incertae sedis</taxon>
        <taxon>Mucoromycota</taxon>
        <taxon>Glomeromycotina</taxon>
        <taxon>Glomeromycetes</taxon>
        <taxon>Glomerales</taxon>
        <taxon>Glomeraceae</taxon>
        <taxon>Rhizophagus</taxon>
    </lineage>
</organism>
<dbReference type="AlphaFoldDB" id="A0A8H3QZE9"/>
<gene>
    <name evidence="2" type="ORF">RCL2_002427800</name>
</gene>
<dbReference type="OrthoDB" id="2366382at2759"/>